<gene>
    <name evidence="4" type="ORF">QBC38DRAFT_223042</name>
</gene>
<accession>A0AAN7H7Z7</accession>
<feature type="domain" description="WSC" evidence="3">
    <location>
        <begin position="48"/>
        <end position="147"/>
    </location>
</feature>
<keyword evidence="5" id="KW-1185">Reference proteome</keyword>
<sequence length="219" mass="22236">MFKSTLFILATAGAGVVLASPQATETGFSSSVGPSGTPTPEIPFSSSQWKHLGCYLPNDHNKTGDIGVQMFTTTLPFNSIGTCAEKCNLLGANLYPWAALTAGNVCHCGQEFTNKKAENQSLCNIPCPGYALDICGGVVALDVYENEAAVAYHKDKGTYSTKTVPFSGAPTPAPSNGTSSTGGVGASQTSGRPQQTGAAGKLGVGMAGVLVAGAGLLIL</sequence>
<dbReference type="InterPro" id="IPR002889">
    <property type="entry name" value="WSC_carb-bd"/>
</dbReference>
<feature type="compositionally biased region" description="Polar residues" evidence="1">
    <location>
        <begin position="186"/>
        <end position="196"/>
    </location>
</feature>
<dbReference type="AlphaFoldDB" id="A0AAN7H7Z7"/>
<feature type="chain" id="PRO_5042881365" description="WSC domain-containing protein" evidence="2">
    <location>
        <begin position="20"/>
        <end position="219"/>
    </location>
</feature>
<dbReference type="Proteomes" id="UP001301958">
    <property type="component" value="Unassembled WGS sequence"/>
</dbReference>
<evidence type="ECO:0000256" key="2">
    <source>
        <dbReference type="SAM" id="SignalP"/>
    </source>
</evidence>
<comment type="caution">
    <text evidence="4">The sequence shown here is derived from an EMBL/GenBank/DDBJ whole genome shotgun (WGS) entry which is preliminary data.</text>
</comment>
<evidence type="ECO:0000313" key="5">
    <source>
        <dbReference type="Proteomes" id="UP001301958"/>
    </source>
</evidence>
<protein>
    <recommendedName>
        <fullName evidence="3">WSC domain-containing protein</fullName>
    </recommendedName>
</protein>
<dbReference type="SMART" id="SM00321">
    <property type="entry name" value="WSC"/>
    <property type="match status" value="1"/>
</dbReference>
<proteinExistence type="predicted"/>
<reference evidence="4" key="2">
    <citation type="submission" date="2023-05" db="EMBL/GenBank/DDBJ databases">
        <authorList>
            <consortium name="Lawrence Berkeley National Laboratory"/>
            <person name="Steindorff A."/>
            <person name="Hensen N."/>
            <person name="Bonometti L."/>
            <person name="Westerberg I."/>
            <person name="Brannstrom I.O."/>
            <person name="Guillou S."/>
            <person name="Cros-Aarteil S."/>
            <person name="Calhoun S."/>
            <person name="Haridas S."/>
            <person name="Kuo A."/>
            <person name="Mondo S."/>
            <person name="Pangilinan J."/>
            <person name="Riley R."/>
            <person name="Labutti K."/>
            <person name="Andreopoulos B."/>
            <person name="Lipzen A."/>
            <person name="Chen C."/>
            <person name="Yanf M."/>
            <person name="Daum C."/>
            <person name="Ng V."/>
            <person name="Clum A."/>
            <person name="Ohm R."/>
            <person name="Martin F."/>
            <person name="Silar P."/>
            <person name="Natvig D."/>
            <person name="Lalanne C."/>
            <person name="Gautier V."/>
            <person name="Ament-Velasquez S.L."/>
            <person name="Kruys A."/>
            <person name="Hutchinson M.I."/>
            <person name="Powell A.J."/>
            <person name="Barry K."/>
            <person name="Miller A.N."/>
            <person name="Grigoriev I.V."/>
            <person name="Debuchy R."/>
            <person name="Gladieux P."/>
            <person name="Thoren M.H."/>
            <person name="Johannesson H."/>
        </authorList>
    </citation>
    <scope>NUCLEOTIDE SEQUENCE</scope>
    <source>
        <strain evidence="4">CBS 990.96</strain>
    </source>
</reference>
<organism evidence="4 5">
    <name type="scientific">Podospora fimiseda</name>
    <dbReference type="NCBI Taxonomy" id="252190"/>
    <lineage>
        <taxon>Eukaryota</taxon>
        <taxon>Fungi</taxon>
        <taxon>Dikarya</taxon>
        <taxon>Ascomycota</taxon>
        <taxon>Pezizomycotina</taxon>
        <taxon>Sordariomycetes</taxon>
        <taxon>Sordariomycetidae</taxon>
        <taxon>Sordariales</taxon>
        <taxon>Podosporaceae</taxon>
        <taxon>Podospora</taxon>
    </lineage>
</organism>
<evidence type="ECO:0000313" key="4">
    <source>
        <dbReference type="EMBL" id="KAK4231455.1"/>
    </source>
</evidence>
<name>A0AAN7H7Z7_9PEZI</name>
<dbReference type="Pfam" id="PF01822">
    <property type="entry name" value="WSC"/>
    <property type="match status" value="1"/>
</dbReference>
<evidence type="ECO:0000259" key="3">
    <source>
        <dbReference type="PROSITE" id="PS51212"/>
    </source>
</evidence>
<feature type="region of interest" description="Disordered" evidence="1">
    <location>
        <begin position="163"/>
        <end position="198"/>
    </location>
</feature>
<reference evidence="4" key="1">
    <citation type="journal article" date="2023" name="Mol. Phylogenet. Evol.">
        <title>Genome-scale phylogeny and comparative genomics of the fungal order Sordariales.</title>
        <authorList>
            <person name="Hensen N."/>
            <person name="Bonometti L."/>
            <person name="Westerberg I."/>
            <person name="Brannstrom I.O."/>
            <person name="Guillou S."/>
            <person name="Cros-Aarteil S."/>
            <person name="Calhoun S."/>
            <person name="Haridas S."/>
            <person name="Kuo A."/>
            <person name="Mondo S."/>
            <person name="Pangilinan J."/>
            <person name="Riley R."/>
            <person name="LaButti K."/>
            <person name="Andreopoulos B."/>
            <person name="Lipzen A."/>
            <person name="Chen C."/>
            <person name="Yan M."/>
            <person name="Daum C."/>
            <person name="Ng V."/>
            <person name="Clum A."/>
            <person name="Steindorff A."/>
            <person name="Ohm R.A."/>
            <person name="Martin F."/>
            <person name="Silar P."/>
            <person name="Natvig D.O."/>
            <person name="Lalanne C."/>
            <person name="Gautier V."/>
            <person name="Ament-Velasquez S.L."/>
            <person name="Kruys A."/>
            <person name="Hutchinson M.I."/>
            <person name="Powell A.J."/>
            <person name="Barry K."/>
            <person name="Miller A.N."/>
            <person name="Grigoriev I.V."/>
            <person name="Debuchy R."/>
            <person name="Gladieux P."/>
            <person name="Hiltunen Thoren M."/>
            <person name="Johannesson H."/>
        </authorList>
    </citation>
    <scope>NUCLEOTIDE SEQUENCE</scope>
    <source>
        <strain evidence="4">CBS 990.96</strain>
    </source>
</reference>
<keyword evidence="2" id="KW-0732">Signal</keyword>
<dbReference type="EMBL" id="MU865292">
    <property type="protein sequence ID" value="KAK4231455.1"/>
    <property type="molecule type" value="Genomic_DNA"/>
</dbReference>
<evidence type="ECO:0000256" key="1">
    <source>
        <dbReference type="SAM" id="MobiDB-lite"/>
    </source>
</evidence>
<dbReference type="PROSITE" id="PS51212">
    <property type="entry name" value="WSC"/>
    <property type="match status" value="1"/>
</dbReference>
<feature type="signal peptide" evidence="2">
    <location>
        <begin position="1"/>
        <end position="19"/>
    </location>
</feature>